<organism evidence="2 3">
    <name type="scientific">Anopheles melas</name>
    <dbReference type="NCBI Taxonomy" id="34690"/>
    <lineage>
        <taxon>Eukaryota</taxon>
        <taxon>Metazoa</taxon>
        <taxon>Ecdysozoa</taxon>
        <taxon>Arthropoda</taxon>
        <taxon>Hexapoda</taxon>
        <taxon>Insecta</taxon>
        <taxon>Pterygota</taxon>
        <taxon>Neoptera</taxon>
        <taxon>Endopterygota</taxon>
        <taxon>Diptera</taxon>
        <taxon>Nematocera</taxon>
        <taxon>Culicoidea</taxon>
        <taxon>Culicidae</taxon>
        <taxon>Anophelinae</taxon>
        <taxon>Anopheles</taxon>
    </lineage>
</organism>
<keyword evidence="1" id="KW-0472">Membrane</keyword>
<protein>
    <submittedName>
        <fullName evidence="2">Uncharacterized protein</fullName>
    </submittedName>
</protein>
<evidence type="ECO:0000313" key="3">
    <source>
        <dbReference type="Proteomes" id="UP000075902"/>
    </source>
</evidence>
<keyword evidence="1" id="KW-1133">Transmembrane helix</keyword>
<feature type="transmembrane region" description="Helical" evidence="1">
    <location>
        <begin position="61"/>
        <end position="81"/>
    </location>
</feature>
<reference evidence="3" key="1">
    <citation type="submission" date="2014-01" db="EMBL/GenBank/DDBJ databases">
        <title>The Genome Sequence of Anopheles melas CM1001059_A (V2).</title>
        <authorList>
            <consortium name="The Broad Institute Genomics Platform"/>
            <person name="Neafsey D.E."/>
            <person name="Besansky N."/>
            <person name="Howell P."/>
            <person name="Walton C."/>
            <person name="Young S.K."/>
            <person name="Zeng Q."/>
            <person name="Gargeya S."/>
            <person name="Fitzgerald M."/>
            <person name="Haas B."/>
            <person name="Abouelleil A."/>
            <person name="Allen A.W."/>
            <person name="Alvarado L."/>
            <person name="Arachchi H.M."/>
            <person name="Berlin A.M."/>
            <person name="Chapman S.B."/>
            <person name="Gainer-Dewar J."/>
            <person name="Goldberg J."/>
            <person name="Griggs A."/>
            <person name="Gujja S."/>
            <person name="Hansen M."/>
            <person name="Howarth C."/>
            <person name="Imamovic A."/>
            <person name="Ireland A."/>
            <person name="Larimer J."/>
            <person name="McCowan C."/>
            <person name="Murphy C."/>
            <person name="Pearson M."/>
            <person name="Poon T.W."/>
            <person name="Priest M."/>
            <person name="Roberts A."/>
            <person name="Saif S."/>
            <person name="Shea T."/>
            <person name="Sisk P."/>
            <person name="Sykes S."/>
            <person name="Wortman J."/>
            <person name="Nusbaum C."/>
            <person name="Birren B."/>
        </authorList>
    </citation>
    <scope>NUCLEOTIDE SEQUENCE [LARGE SCALE GENOMIC DNA]</scope>
    <source>
        <strain evidence="3">CM1001059</strain>
    </source>
</reference>
<evidence type="ECO:0000256" key="1">
    <source>
        <dbReference type="SAM" id="Phobius"/>
    </source>
</evidence>
<dbReference type="Proteomes" id="UP000075902">
    <property type="component" value="Unassembled WGS sequence"/>
</dbReference>
<feature type="transmembrane region" description="Helical" evidence="1">
    <location>
        <begin position="12"/>
        <end position="40"/>
    </location>
</feature>
<dbReference type="EnsemblMetazoa" id="AMEC013999-RA">
    <property type="protein sequence ID" value="AMEC013999-PA"/>
    <property type="gene ID" value="AMEC013999"/>
</dbReference>
<sequence>MELLMLSGVGGITGMVVVVIVSPFETFASTTIPVAVGSIVSPTPFRRRHDRGGHRLLLRRLLAVLVLAVGGRCCVPLVPFVDVVGGRVLGLQPLVNLVVVRVRRNLGLRVRIDIGIEGGACKNNQETESGHSRSLSNTTAVCGVGLFGGVVWCLRGGLVSKGWSGFFLFGLFCSWSLTVFVSTH</sequence>
<keyword evidence="3" id="KW-1185">Reference proteome</keyword>
<keyword evidence="1" id="KW-0812">Transmembrane</keyword>
<name>A0A182U504_9DIPT</name>
<proteinExistence type="predicted"/>
<feature type="transmembrane region" description="Helical" evidence="1">
    <location>
        <begin position="166"/>
        <end position="183"/>
    </location>
</feature>
<dbReference type="AlphaFoldDB" id="A0A182U504"/>
<accession>A0A182U504</accession>
<reference evidence="2" key="2">
    <citation type="submission" date="2020-05" db="UniProtKB">
        <authorList>
            <consortium name="EnsemblMetazoa"/>
        </authorList>
    </citation>
    <scope>IDENTIFICATION</scope>
    <source>
        <strain evidence="2">CM1001059</strain>
    </source>
</reference>
<dbReference type="VEuPathDB" id="VectorBase:AMEC013999"/>
<evidence type="ECO:0000313" key="2">
    <source>
        <dbReference type="EnsemblMetazoa" id="AMEC013999-PA"/>
    </source>
</evidence>
<feature type="transmembrane region" description="Helical" evidence="1">
    <location>
        <begin position="135"/>
        <end position="154"/>
    </location>
</feature>